<evidence type="ECO:0008006" key="3">
    <source>
        <dbReference type="Google" id="ProtNLM"/>
    </source>
</evidence>
<proteinExistence type="predicted"/>
<gene>
    <name evidence="1" type="ORF">P3H78_23360</name>
</gene>
<dbReference type="EMBL" id="JARJBB010000013">
    <property type="protein sequence ID" value="MDF3301508.1"/>
    <property type="molecule type" value="Genomic_DNA"/>
</dbReference>
<dbReference type="RefSeq" id="WP_276111085.1">
    <property type="nucleotide sequence ID" value="NZ_JARJBB010000013.1"/>
</dbReference>
<reference evidence="1 2" key="1">
    <citation type="submission" date="2023-03" db="EMBL/GenBank/DDBJ databases">
        <title>Draft genome sequence of Streptomyces sp. K1PA1 isolated from peat swamp forest in Thailand.</title>
        <authorList>
            <person name="Klaysubun C."/>
            <person name="Duangmal K."/>
        </authorList>
    </citation>
    <scope>NUCLEOTIDE SEQUENCE [LARGE SCALE GENOMIC DNA]</scope>
    <source>
        <strain evidence="1 2">K1PA1</strain>
    </source>
</reference>
<protein>
    <recommendedName>
        <fullName evidence="3">Membrane protein SCJ1.26</fullName>
    </recommendedName>
</protein>
<accession>A0ABT6AA37</accession>
<organism evidence="1 2">
    <name type="scientific">Streptomyces tropicalis</name>
    <dbReference type="NCBI Taxonomy" id="3034234"/>
    <lineage>
        <taxon>Bacteria</taxon>
        <taxon>Bacillati</taxon>
        <taxon>Actinomycetota</taxon>
        <taxon>Actinomycetes</taxon>
        <taxon>Kitasatosporales</taxon>
        <taxon>Streptomycetaceae</taxon>
        <taxon>Streptomyces</taxon>
    </lineage>
</organism>
<evidence type="ECO:0000313" key="1">
    <source>
        <dbReference type="EMBL" id="MDF3301508.1"/>
    </source>
</evidence>
<dbReference type="PANTHER" id="PTHR42305">
    <property type="entry name" value="MEMBRANE PROTEIN RV1733C-RELATED"/>
    <property type="match status" value="1"/>
</dbReference>
<dbReference type="Proteomes" id="UP001221150">
    <property type="component" value="Unassembled WGS sequence"/>
</dbReference>
<evidence type="ECO:0000313" key="2">
    <source>
        <dbReference type="Proteomes" id="UP001221150"/>
    </source>
</evidence>
<dbReference type="PANTHER" id="PTHR42305:SF1">
    <property type="entry name" value="MEMBRANE PROTEIN RV1733C-RELATED"/>
    <property type="match status" value="1"/>
</dbReference>
<comment type="caution">
    <text evidence="1">The sequence shown here is derived from an EMBL/GenBank/DDBJ whole genome shotgun (WGS) entry which is preliminary data.</text>
</comment>
<sequence length="193" mass="20789">MATRTRTRRSLWRWRRNPLRRREDLIEGWVLLAAWTVVAVGGPLAGAASGQATADSLAQQRTDRHPVTATFAGDAQRRVDRFGSAGDRVLGTVRWTAPDGTGRTGRTLVDGGLQPGARLVVWVDGHQRITVQPPTPAQATTQAAATGVTAALAVGGIAAGGYYAVHAALDRRRGRAWEAEWEKVGPQWGRTTH</sequence>
<dbReference type="InterPro" id="IPR039708">
    <property type="entry name" value="MT1774/Rv1733c-like"/>
</dbReference>
<keyword evidence="2" id="KW-1185">Reference proteome</keyword>
<name>A0ABT6AA37_9ACTN</name>